<sequence>MRWILLLQEFDVIIRDKKGAENLAAYHLSRLENPHQDKLEKKEIMETFPLETLGSVALRVDSTSWFEDFANYHARNFIDQDCPNSEALMLAVLSFDHKSFTSSASFWESDIQILSTNVYL</sequence>
<keyword evidence="2" id="KW-1185">Reference proteome</keyword>
<protein>
    <recommendedName>
        <fullName evidence="3">Reverse transcriptase domain-containing protein</fullName>
    </recommendedName>
</protein>
<accession>A0ABQ5C1H7</accession>
<comment type="caution">
    <text evidence="1">The sequence shown here is derived from an EMBL/GenBank/DDBJ whole genome shotgun (WGS) entry which is preliminary data.</text>
</comment>
<evidence type="ECO:0000313" key="1">
    <source>
        <dbReference type="EMBL" id="GJT20197.1"/>
    </source>
</evidence>
<name>A0ABQ5C1H7_9ASTR</name>
<evidence type="ECO:0000313" key="2">
    <source>
        <dbReference type="Proteomes" id="UP001151760"/>
    </source>
</evidence>
<dbReference type="Proteomes" id="UP001151760">
    <property type="component" value="Unassembled WGS sequence"/>
</dbReference>
<reference evidence="1" key="2">
    <citation type="submission" date="2022-01" db="EMBL/GenBank/DDBJ databases">
        <authorList>
            <person name="Yamashiro T."/>
            <person name="Shiraishi A."/>
            <person name="Satake H."/>
            <person name="Nakayama K."/>
        </authorList>
    </citation>
    <scope>NUCLEOTIDE SEQUENCE</scope>
</reference>
<gene>
    <name evidence="1" type="ORF">Tco_0878903</name>
</gene>
<proteinExistence type="predicted"/>
<reference evidence="1" key="1">
    <citation type="journal article" date="2022" name="Int. J. Mol. Sci.">
        <title>Draft Genome of Tanacetum Coccineum: Genomic Comparison of Closely Related Tanacetum-Family Plants.</title>
        <authorList>
            <person name="Yamashiro T."/>
            <person name="Shiraishi A."/>
            <person name="Nakayama K."/>
            <person name="Satake H."/>
        </authorList>
    </citation>
    <scope>NUCLEOTIDE SEQUENCE</scope>
</reference>
<organism evidence="1 2">
    <name type="scientific">Tanacetum coccineum</name>
    <dbReference type="NCBI Taxonomy" id="301880"/>
    <lineage>
        <taxon>Eukaryota</taxon>
        <taxon>Viridiplantae</taxon>
        <taxon>Streptophyta</taxon>
        <taxon>Embryophyta</taxon>
        <taxon>Tracheophyta</taxon>
        <taxon>Spermatophyta</taxon>
        <taxon>Magnoliopsida</taxon>
        <taxon>eudicotyledons</taxon>
        <taxon>Gunneridae</taxon>
        <taxon>Pentapetalae</taxon>
        <taxon>asterids</taxon>
        <taxon>campanulids</taxon>
        <taxon>Asterales</taxon>
        <taxon>Asteraceae</taxon>
        <taxon>Asteroideae</taxon>
        <taxon>Anthemideae</taxon>
        <taxon>Anthemidinae</taxon>
        <taxon>Tanacetum</taxon>
    </lineage>
</organism>
<dbReference type="EMBL" id="BQNB010013781">
    <property type="protein sequence ID" value="GJT20197.1"/>
    <property type="molecule type" value="Genomic_DNA"/>
</dbReference>
<evidence type="ECO:0008006" key="3">
    <source>
        <dbReference type="Google" id="ProtNLM"/>
    </source>
</evidence>